<dbReference type="AlphaFoldDB" id="A0A5S5C791"/>
<evidence type="ECO:0000313" key="3">
    <source>
        <dbReference type="EMBL" id="TYP75291.1"/>
    </source>
</evidence>
<comment type="caution">
    <text evidence="3">The sequence shown here is derived from an EMBL/GenBank/DDBJ whole genome shotgun (WGS) entry which is preliminary data.</text>
</comment>
<dbReference type="InterPro" id="IPR002502">
    <property type="entry name" value="Amidase_domain"/>
</dbReference>
<evidence type="ECO:0000259" key="2">
    <source>
        <dbReference type="Pfam" id="PF01510"/>
    </source>
</evidence>
<accession>A0A5S5C791</accession>
<dbReference type="GO" id="GO:0008745">
    <property type="term" value="F:N-acetylmuramoyl-L-alanine amidase activity"/>
    <property type="evidence" value="ECO:0007669"/>
    <property type="project" value="InterPro"/>
</dbReference>
<gene>
    <name evidence="3" type="ORF">BD809_103355</name>
</gene>
<name>A0A5S5C791_9FLAO</name>
<reference evidence="3 4" key="1">
    <citation type="submission" date="2019-07" db="EMBL/GenBank/DDBJ databases">
        <title>Genomic Encyclopedia of Archaeal and Bacterial Type Strains, Phase II (KMG-II): from individual species to whole genera.</title>
        <authorList>
            <person name="Goeker M."/>
        </authorList>
    </citation>
    <scope>NUCLEOTIDE SEQUENCE [LARGE SCALE GENOMIC DNA]</scope>
    <source>
        <strain evidence="3 4">DSM 17527</strain>
    </source>
</reference>
<feature type="domain" description="Peptidoglycan binding-like" evidence="1">
    <location>
        <begin position="11"/>
        <end position="64"/>
    </location>
</feature>
<keyword evidence="4" id="KW-1185">Reference proteome</keyword>
<proteinExistence type="predicted"/>
<feature type="domain" description="N-acetylmuramoyl-L-alanine amidase" evidence="2">
    <location>
        <begin position="93"/>
        <end position="273"/>
    </location>
</feature>
<dbReference type="SUPFAM" id="SSF47090">
    <property type="entry name" value="PGBD-like"/>
    <property type="match status" value="1"/>
</dbReference>
<evidence type="ECO:0000313" key="4">
    <source>
        <dbReference type="Proteomes" id="UP000324376"/>
    </source>
</evidence>
<dbReference type="InterPro" id="IPR036366">
    <property type="entry name" value="PGBDSf"/>
</dbReference>
<dbReference type="Gene3D" id="3.40.80.10">
    <property type="entry name" value="Peptidoglycan recognition protein-like"/>
    <property type="match status" value="1"/>
</dbReference>
<evidence type="ECO:0000259" key="1">
    <source>
        <dbReference type="Pfam" id="PF01471"/>
    </source>
</evidence>
<dbReference type="SUPFAM" id="SSF55846">
    <property type="entry name" value="N-acetylmuramoyl-L-alanine amidase-like"/>
    <property type="match status" value="1"/>
</dbReference>
<dbReference type="Proteomes" id="UP000324376">
    <property type="component" value="Unassembled WGS sequence"/>
</dbReference>
<protein>
    <submittedName>
        <fullName evidence="3">N-acetylmuramoyl-L-alanine amidase</fullName>
    </submittedName>
</protein>
<dbReference type="Pfam" id="PF01510">
    <property type="entry name" value="Amidase_2"/>
    <property type="match status" value="1"/>
</dbReference>
<sequence length="345" mass="40594">MKTLKRNQTHRQVLFLQKLLQKIGYTLPITGFFDELTDRFVRDFQQKQPLGVDGIVGTKTWKHLLTKHYDFSLNIKNYILTNNEWFPDYIEKDTIYLHHTAGLHRPDYTIDWWEKDSPPGKVYRVGTSFVIGRKALNGDSKWDSVTYRAFNEIYWCHHLGTKFSNNKQLNQKSIGIEICCLGPLVLEDNEFYYKGNHRTIKVPANNVCTLESPWRGHLYFQKYTDAQIEECKRLILTLAFIFDIPLANISYNRKWFDLHQDAKDGKPGVWAHCNVRADKTDCFPQPELISMLNSLYEDAKTFLPSQNSLESFKSNFVKKNDLNNPEIEHYTEDLNFTEYNGYYSK</sequence>
<dbReference type="Pfam" id="PF01471">
    <property type="entry name" value="PG_binding_1"/>
    <property type="match status" value="1"/>
</dbReference>
<dbReference type="InterPro" id="IPR002477">
    <property type="entry name" value="Peptidoglycan-bd-like"/>
</dbReference>
<dbReference type="InterPro" id="IPR036365">
    <property type="entry name" value="PGBD-like_sf"/>
</dbReference>
<dbReference type="GO" id="GO:0009253">
    <property type="term" value="P:peptidoglycan catabolic process"/>
    <property type="evidence" value="ECO:0007669"/>
    <property type="project" value="InterPro"/>
</dbReference>
<dbReference type="RefSeq" id="WP_148782276.1">
    <property type="nucleotide sequence ID" value="NZ_VNHU01000003.1"/>
</dbReference>
<dbReference type="Gene3D" id="1.10.101.10">
    <property type="entry name" value="PGBD-like superfamily/PGBD"/>
    <property type="match status" value="1"/>
</dbReference>
<dbReference type="EMBL" id="VNHU01000003">
    <property type="protein sequence ID" value="TYP75291.1"/>
    <property type="molecule type" value="Genomic_DNA"/>
</dbReference>
<dbReference type="InterPro" id="IPR036505">
    <property type="entry name" value="Amidase/PGRP_sf"/>
</dbReference>
<organism evidence="3 4">
    <name type="scientific">Aquimarina intermedia</name>
    <dbReference type="NCBI Taxonomy" id="350814"/>
    <lineage>
        <taxon>Bacteria</taxon>
        <taxon>Pseudomonadati</taxon>
        <taxon>Bacteroidota</taxon>
        <taxon>Flavobacteriia</taxon>
        <taxon>Flavobacteriales</taxon>
        <taxon>Flavobacteriaceae</taxon>
        <taxon>Aquimarina</taxon>
    </lineage>
</organism>
<dbReference type="OrthoDB" id="1523598at2"/>